<reference evidence="1" key="1">
    <citation type="journal article" date="2020" name="bioRxiv">
        <title>Genomic and phenotypic heterogeneity of clinical isolates of the human pathogens Aspergillus fumigatus, Aspergillus lentulus and Aspergillus fumigatiaffinis.</title>
        <authorList>
            <person name="dos Santos R.A.C."/>
            <person name="Steenwyk J.L."/>
            <person name="Rivero-Menendez O."/>
            <person name="Mead M.E."/>
            <person name="Silva L.P."/>
            <person name="Bastos R.W."/>
            <person name="Alastruey-Izquierdo A."/>
            <person name="Goldman G.H."/>
            <person name="Rokas A."/>
        </authorList>
    </citation>
    <scope>NUCLEOTIDE SEQUENCE</scope>
    <source>
        <strain evidence="1">CNM-CM6805</strain>
    </source>
</reference>
<evidence type="ECO:0008006" key="3">
    <source>
        <dbReference type="Google" id="ProtNLM"/>
    </source>
</evidence>
<dbReference type="AlphaFoldDB" id="A0A8H4GQ49"/>
<evidence type="ECO:0000313" key="2">
    <source>
        <dbReference type="Proteomes" id="UP000653565"/>
    </source>
</evidence>
<keyword evidence="2" id="KW-1185">Reference proteome</keyword>
<accession>A0A8H4GQ49</accession>
<dbReference type="OrthoDB" id="4510963at2759"/>
<dbReference type="Proteomes" id="UP000653565">
    <property type="component" value="Unassembled WGS sequence"/>
</dbReference>
<proteinExistence type="predicted"/>
<name>A0A8H4GQ49_9EURO</name>
<organism evidence="1 2">
    <name type="scientific">Aspergillus fumigatiaffinis</name>
    <dbReference type="NCBI Taxonomy" id="340414"/>
    <lineage>
        <taxon>Eukaryota</taxon>
        <taxon>Fungi</taxon>
        <taxon>Dikarya</taxon>
        <taxon>Ascomycota</taxon>
        <taxon>Pezizomycotina</taxon>
        <taxon>Eurotiomycetes</taxon>
        <taxon>Eurotiomycetidae</taxon>
        <taxon>Eurotiales</taxon>
        <taxon>Aspergillaceae</taxon>
        <taxon>Aspergillus</taxon>
        <taxon>Aspergillus subgen. Fumigati</taxon>
    </lineage>
</organism>
<sequence>MARKHHTCWVCEERGHMGWQCVQGKAAELVIRRRLAVCTDANSSSLGASVEVSVGAVVVASQKSINAFPAASGPRKPARTLENTLRMKNYDDRALEYLEFAYDGSTKAEAQVRARLDIILGLVLGFTKEDVAAAVTPQQLHPLFSPPTFGHRPNIVLPPIDPMHMLLPPRPPIVRVPKDGQSLIGCVVKAAISGSPSHPVHASAAFPPVLGRLDDRAAASGSGRELPGKIIGRLLERIGIASTTYDRYAVI</sequence>
<protein>
    <recommendedName>
        <fullName evidence="3">CCHC-type domain-containing protein</fullName>
    </recommendedName>
</protein>
<gene>
    <name evidence="1" type="ORF">CNMCM6805_004750</name>
</gene>
<evidence type="ECO:0000313" key="1">
    <source>
        <dbReference type="EMBL" id="KAF4226298.1"/>
    </source>
</evidence>
<dbReference type="EMBL" id="JAAAPX010000254">
    <property type="protein sequence ID" value="KAF4226298.1"/>
    <property type="molecule type" value="Genomic_DNA"/>
</dbReference>
<comment type="caution">
    <text evidence="1">The sequence shown here is derived from an EMBL/GenBank/DDBJ whole genome shotgun (WGS) entry which is preliminary data.</text>
</comment>
<reference evidence="1" key="2">
    <citation type="submission" date="2020-04" db="EMBL/GenBank/DDBJ databases">
        <authorList>
            <person name="Santos R.A.C."/>
            <person name="Steenwyk J.L."/>
            <person name="Rivero-Menendez O."/>
            <person name="Mead M.E."/>
            <person name="Silva L.P."/>
            <person name="Bastos R.W."/>
            <person name="Alastruey-Izquierdo A."/>
            <person name="Goldman G.H."/>
            <person name="Rokas A."/>
        </authorList>
    </citation>
    <scope>NUCLEOTIDE SEQUENCE</scope>
    <source>
        <strain evidence="1">CNM-CM6805</strain>
    </source>
</reference>